<sequence length="65" mass="7365">MDKPKNAEEMRALLLSQHPNLKDDLAKISDFELLQLMICAYECAIGIKEAEMGEMARALFSPMLH</sequence>
<proteinExistence type="predicted"/>
<evidence type="ECO:0000313" key="2">
    <source>
        <dbReference type="Proteomes" id="UP000199665"/>
    </source>
</evidence>
<organism evidence="1 2">
    <name type="scientific">Pseudomonas mohnii</name>
    <dbReference type="NCBI Taxonomy" id="395600"/>
    <lineage>
        <taxon>Bacteria</taxon>
        <taxon>Pseudomonadati</taxon>
        <taxon>Pseudomonadota</taxon>
        <taxon>Gammaproteobacteria</taxon>
        <taxon>Pseudomonadales</taxon>
        <taxon>Pseudomonadaceae</taxon>
        <taxon>Pseudomonas</taxon>
    </lineage>
</organism>
<reference evidence="1 2" key="1">
    <citation type="submission" date="2016-10" db="EMBL/GenBank/DDBJ databases">
        <authorList>
            <person name="Varghese N."/>
            <person name="Submissions S."/>
        </authorList>
    </citation>
    <scope>NUCLEOTIDE SEQUENCE [LARGE SCALE GENOMIC DNA]</scope>
    <source>
        <strain evidence="1 2">DSM 18327</strain>
    </source>
</reference>
<accession>A0ABY0XRW2</accession>
<comment type="caution">
    <text evidence="1">The sequence shown here is derived from an EMBL/GenBank/DDBJ whole genome shotgun (WGS) entry which is preliminary data.</text>
</comment>
<gene>
    <name evidence="1" type="ORF">SAMN05216205_1228</name>
</gene>
<evidence type="ECO:0000313" key="1">
    <source>
        <dbReference type="EMBL" id="SEC01160.1"/>
    </source>
</evidence>
<dbReference type="Proteomes" id="UP000199665">
    <property type="component" value="Unassembled WGS sequence"/>
</dbReference>
<name>A0ABY0XRW2_9PSED</name>
<protein>
    <submittedName>
        <fullName evidence="1">Uncharacterized protein</fullName>
    </submittedName>
</protein>
<dbReference type="EMBL" id="FNRV01000001">
    <property type="protein sequence ID" value="SEC01160.1"/>
    <property type="molecule type" value="Genomic_DNA"/>
</dbReference>
<dbReference type="RefSeq" id="WP_090463519.1">
    <property type="nucleotide sequence ID" value="NZ_FNRV01000001.1"/>
</dbReference>
<keyword evidence="2" id="KW-1185">Reference proteome</keyword>